<keyword evidence="1" id="KW-0489">Methyltransferase</keyword>
<evidence type="ECO:0000313" key="5">
    <source>
        <dbReference type="Proteomes" id="UP001139646"/>
    </source>
</evidence>
<evidence type="ECO:0008006" key="6">
    <source>
        <dbReference type="Google" id="ProtNLM"/>
    </source>
</evidence>
<gene>
    <name evidence="4" type="ORF">L3081_19300</name>
</gene>
<evidence type="ECO:0000256" key="1">
    <source>
        <dbReference type="ARBA" id="ARBA00022603"/>
    </source>
</evidence>
<dbReference type="Gene3D" id="3.40.50.150">
    <property type="entry name" value="Vaccinia Virus protein VP39"/>
    <property type="match status" value="1"/>
</dbReference>
<dbReference type="SUPFAM" id="SSF53335">
    <property type="entry name" value="S-adenosyl-L-methionine-dependent methyltransferases"/>
    <property type="match status" value="1"/>
</dbReference>
<comment type="caution">
    <text evidence="4">The sequence shown here is derived from an EMBL/GenBank/DDBJ whole genome shotgun (WGS) entry which is preliminary data.</text>
</comment>
<keyword evidence="5" id="KW-1185">Reference proteome</keyword>
<keyword evidence="3" id="KW-0949">S-adenosyl-L-methionine</keyword>
<name>A0ABS9X4K5_9GAMM</name>
<proteinExistence type="predicted"/>
<evidence type="ECO:0000256" key="3">
    <source>
        <dbReference type="ARBA" id="ARBA00022691"/>
    </source>
</evidence>
<organism evidence="4 5">
    <name type="scientific">Colwellia maritima</name>
    <dbReference type="NCBI Taxonomy" id="2912588"/>
    <lineage>
        <taxon>Bacteria</taxon>
        <taxon>Pseudomonadati</taxon>
        <taxon>Pseudomonadota</taxon>
        <taxon>Gammaproteobacteria</taxon>
        <taxon>Alteromonadales</taxon>
        <taxon>Colwelliaceae</taxon>
        <taxon>Colwellia</taxon>
    </lineage>
</organism>
<accession>A0ABS9X4K5</accession>
<dbReference type="Proteomes" id="UP001139646">
    <property type="component" value="Unassembled WGS sequence"/>
</dbReference>
<dbReference type="PROSITE" id="PS00092">
    <property type="entry name" value="N6_MTASE"/>
    <property type="match status" value="1"/>
</dbReference>
<reference evidence="4" key="1">
    <citation type="submission" date="2022-01" db="EMBL/GenBank/DDBJ databases">
        <title>Colwellia maritima, isolated from seawater.</title>
        <authorList>
            <person name="Kristyanto S."/>
            <person name="Jung J."/>
            <person name="Jeon C.O."/>
        </authorList>
    </citation>
    <scope>NUCLEOTIDE SEQUENCE</scope>
    <source>
        <strain evidence="4">MSW7</strain>
    </source>
</reference>
<evidence type="ECO:0000313" key="4">
    <source>
        <dbReference type="EMBL" id="MCI2285136.1"/>
    </source>
</evidence>
<dbReference type="EMBL" id="JAKKSL010000004">
    <property type="protein sequence ID" value="MCI2285136.1"/>
    <property type="molecule type" value="Genomic_DNA"/>
</dbReference>
<dbReference type="InterPro" id="IPR002052">
    <property type="entry name" value="DNA_methylase_N6_adenine_CS"/>
</dbReference>
<dbReference type="InterPro" id="IPR029063">
    <property type="entry name" value="SAM-dependent_MTases_sf"/>
</dbReference>
<sequence length="650" mass="74150">MICHQAATFISSVLNKEVNIDLFEKTGRKLINKLRKHLGNYWETLHSDGTTSGCVNYFVWSDVYSCPECTKEIIYSEQVFLNLWGKTVFSPEFLCPSCNCKLSKNPSKSSNAQKPLRLFVSEFDPLLGEVTSIQKQVPVKINYSVGTTRFEKKMEQKDFDNLNKIELDTDNLAFIPKVPIVDGEKSSDPFLFGIKHVHEFYTPRMLKCLSIFSEEILGNQTLNFVYGSMLPKLTKMNRYMPQHGGRALVGPMANTLYVPPVSVENNPLDQFEFQFKKILKALNDLGGNCITTQATQSLNLNKESVDYIFIDPPFGANIMYSELSILRESWLKVITNSKPEAIQNKHQNKGLDEYRHLMSDCFQTAFDVLKPGKWMTVEFSNTKASVWNSIQNALSEAGFIVANVSALDKTRGGLHAMLGPTAVKQDLIITAYKPEEVYAESKSEEIISEGFVWGFITEHLNHLSISKIQNGELLSVPERDARLLYDQLVAFYVRNSAPLPISSIEFQKGLKVRFPERDGMYFTPEQVAKYDKQRASSKVVKQISIFVDDEASSIEWLRQELSRKPKTYSEIHPLFLNEISGWKKNELQLELMTLLEQNYIKYDGNEDVPNQIHTYLSTNFKDMRGLAKDDPALVAKAKDRWYVPDPSKAW</sequence>
<keyword evidence="2" id="KW-0808">Transferase</keyword>
<protein>
    <recommendedName>
        <fullName evidence="6">DNA methylase</fullName>
    </recommendedName>
</protein>
<evidence type="ECO:0000256" key="2">
    <source>
        <dbReference type="ARBA" id="ARBA00022679"/>
    </source>
</evidence>
<dbReference type="RefSeq" id="WP_242287841.1">
    <property type="nucleotide sequence ID" value="NZ_JAKKSL010000004.1"/>
</dbReference>